<proteinExistence type="inferred from homology"/>
<keyword evidence="1" id="KW-0696">RNA-directed RNA polymerase</keyword>
<dbReference type="GO" id="GO:0003968">
    <property type="term" value="F:RNA-directed RNA polymerase activity"/>
    <property type="evidence" value="ECO:0007669"/>
    <property type="project" value="UniProtKB-KW"/>
</dbReference>
<feature type="compositionally biased region" description="Pro residues" evidence="2">
    <location>
        <begin position="906"/>
        <end position="916"/>
    </location>
</feature>
<dbReference type="Proteomes" id="UP000218334">
    <property type="component" value="Unassembled WGS sequence"/>
</dbReference>
<keyword evidence="1" id="KW-0694">RNA-binding</keyword>
<feature type="region of interest" description="Disordered" evidence="2">
    <location>
        <begin position="453"/>
        <end position="508"/>
    </location>
</feature>
<feature type="compositionally biased region" description="Polar residues" evidence="2">
    <location>
        <begin position="1018"/>
        <end position="1027"/>
    </location>
</feature>
<dbReference type="AlphaFoldDB" id="A0A2H3ASR0"/>
<name>A0A2H3ASR0_9AGAR</name>
<gene>
    <name evidence="4" type="ORF">ARMSODRAFT_1009622</name>
</gene>
<evidence type="ECO:0000256" key="1">
    <source>
        <dbReference type="RuleBase" id="RU363098"/>
    </source>
</evidence>
<comment type="catalytic activity">
    <reaction evidence="1">
        <text>RNA(n) + a ribonucleoside 5'-triphosphate = RNA(n+1) + diphosphate</text>
        <dbReference type="Rhea" id="RHEA:21248"/>
        <dbReference type="Rhea" id="RHEA-COMP:14527"/>
        <dbReference type="Rhea" id="RHEA-COMP:17342"/>
        <dbReference type="ChEBI" id="CHEBI:33019"/>
        <dbReference type="ChEBI" id="CHEBI:61557"/>
        <dbReference type="ChEBI" id="CHEBI:140395"/>
        <dbReference type="EC" id="2.7.7.48"/>
    </reaction>
</comment>
<feature type="region of interest" description="Disordered" evidence="2">
    <location>
        <begin position="897"/>
        <end position="1030"/>
    </location>
</feature>
<keyword evidence="1" id="KW-0548">Nucleotidyltransferase</keyword>
<dbReference type="PANTHER" id="PTHR23079:SF55">
    <property type="entry name" value="RNA-DIRECTED RNA POLYMERASE"/>
    <property type="match status" value="1"/>
</dbReference>
<accession>A0A2H3ASR0</accession>
<dbReference type="PANTHER" id="PTHR23079">
    <property type="entry name" value="RNA-DEPENDENT RNA POLYMERASE"/>
    <property type="match status" value="1"/>
</dbReference>
<protein>
    <recommendedName>
        <fullName evidence="1">RNA-dependent RNA polymerase</fullName>
        <ecNumber evidence="1">2.7.7.48</ecNumber>
    </recommendedName>
</protein>
<evidence type="ECO:0000313" key="4">
    <source>
        <dbReference type="EMBL" id="PBK59764.1"/>
    </source>
</evidence>
<dbReference type="EMBL" id="KZ293498">
    <property type="protein sequence ID" value="PBK59764.1"/>
    <property type="molecule type" value="Genomic_DNA"/>
</dbReference>
<keyword evidence="1" id="KW-0808">Transferase</keyword>
<feature type="compositionally biased region" description="Acidic residues" evidence="2">
    <location>
        <begin position="789"/>
        <end position="817"/>
    </location>
</feature>
<feature type="domain" description="RDRP core" evidence="3">
    <location>
        <begin position="31"/>
        <end position="577"/>
    </location>
</feature>
<feature type="compositionally biased region" description="Acidic residues" evidence="2">
    <location>
        <begin position="855"/>
        <end position="865"/>
    </location>
</feature>
<dbReference type="GO" id="GO:0031380">
    <property type="term" value="C:nuclear RNA-directed RNA polymerase complex"/>
    <property type="evidence" value="ECO:0007669"/>
    <property type="project" value="TreeGrafter"/>
</dbReference>
<feature type="compositionally biased region" description="Pro residues" evidence="2">
    <location>
        <begin position="992"/>
        <end position="1003"/>
    </location>
</feature>
<comment type="similarity">
    <text evidence="1">Belongs to the RdRP family.</text>
</comment>
<evidence type="ECO:0000313" key="5">
    <source>
        <dbReference type="Proteomes" id="UP000218334"/>
    </source>
</evidence>
<dbReference type="GO" id="GO:0003723">
    <property type="term" value="F:RNA binding"/>
    <property type="evidence" value="ECO:0007669"/>
    <property type="project" value="UniProtKB-KW"/>
</dbReference>
<feature type="compositionally biased region" description="Pro residues" evidence="2">
    <location>
        <begin position="933"/>
        <end position="953"/>
    </location>
</feature>
<reference evidence="5" key="1">
    <citation type="journal article" date="2017" name="Nat. Ecol. Evol.">
        <title>Genome expansion and lineage-specific genetic innovations in the forest pathogenic fungi Armillaria.</title>
        <authorList>
            <person name="Sipos G."/>
            <person name="Prasanna A.N."/>
            <person name="Walter M.C."/>
            <person name="O'Connor E."/>
            <person name="Balint B."/>
            <person name="Krizsan K."/>
            <person name="Kiss B."/>
            <person name="Hess J."/>
            <person name="Varga T."/>
            <person name="Slot J."/>
            <person name="Riley R."/>
            <person name="Boka B."/>
            <person name="Rigling D."/>
            <person name="Barry K."/>
            <person name="Lee J."/>
            <person name="Mihaltcheva S."/>
            <person name="LaButti K."/>
            <person name="Lipzen A."/>
            <person name="Waldron R."/>
            <person name="Moloney N.M."/>
            <person name="Sperisen C."/>
            <person name="Kredics L."/>
            <person name="Vagvoelgyi C."/>
            <person name="Patrignani A."/>
            <person name="Fitzpatrick D."/>
            <person name="Nagy I."/>
            <person name="Doyle S."/>
            <person name="Anderson J.B."/>
            <person name="Grigoriev I.V."/>
            <person name="Gueldener U."/>
            <person name="Muensterkoetter M."/>
            <person name="Nagy L.G."/>
        </authorList>
    </citation>
    <scope>NUCLEOTIDE SEQUENCE [LARGE SCALE GENOMIC DNA]</scope>
    <source>
        <strain evidence="5">28-4</strain>
    </source>
</reference>
<feature type="compositionally biased region" description="Acidic residues" evidence="2">
    <location>
        <begin position="477"/>
        <end position="490"/>
    </location>
</feature>
<dbReference type="InterPro" id="IPR057596">
    <property type="entry name" value="RDRP_core"/>
</dbReference>
<dbReference type="GO" id="GO:0030422">
    <property type="term" value="P:siRNA processing"/>
    <property type="evidence" value="ECO:0007669"/>
    <property type="project" value="TreeGrafter"/>
</dbReference>
<dbReference type="STRING" id="1076256.A0A2H3ASR0"/>
<keyword evidence="5" id="KW-1185">Reference proteome</keyword>
<feature type="compositionally biased region" description="Basic and acidic residues" evidence="2">
    <location>
        <begin position="453"/>
        <end position="464"/>
    </location>
</feature>
<dbReference type="EC" id="2.7.7.48" evidence="1"/>
<organism evidence="4 5">
    <name type="scientific">Armillaria solidipes</name>
    <dbReference type="NCBI Taxonomy" id="1076256"/>
    <lineage>
        <taxon>Eukaryota</taxon>
        <taxon>Fungi</taxon>
        <taxon>Dikarya</taxon>
        <taxon>Basidiomycota</taxon>
        <taxon>Agaricomycotina</taxon>
        <taxon>Agaricomycetes</taxon>
        <taxon>Agaricomycetidae</taxon>
        <taxon>Agaricales</taxon>
        <taxon>Marasmiineae</taxon>
        <taxon>Physalacriaceae</taxon>
        <taxon>Armillaria</taxon>
    </lineage>
</organism>
<sequence>MSAKTSLSKQRSQIVHLRFDNTGNFQDTQDVIPSSRATRLISDPERFLKVSFPTKLKDNLVRQLLVDKIKNGIIFEGKKYIFFGYTESQLKESRVLFFQEREDWTVHSLKAVFGDLNSVYRVYGYGKYAARLGLSFSSTVPALEVGLEDRYLLEDLTADDGSDCSDGCGMIRDSFADQVCSTIGVSDDTCVFQIRLGGIKGLFVRYKDEVFDRICGGSEAKVAYRRSMFKYKDGPLMLEVQNVNRPPRSARLNIQFIVLLMTLGIQLEVFESLLRKQLDDLEQIMVNRQKAIDCVDGELDSEGNGFDQECKCLYEMLLAGFDLSEGHLACLLKRFQKRSLDSLRTKLQIRVKDSAYLYGVVDELGILEEGQVYINLPYQGGPQVGTFLVGRNPAYSPGDLRRLEAVNVPELSHLTNCIVFAGKGRYSEPSQMGGGDLDGDHYLILKDADLVPDPEQIRPPKMKSDPMPSAGPSTTQVEDDTASSDDDESQSEYATPLSENDASSSAYSSLSQMNKDAIKVFMNLRGNRLLGQMAPAWMRQVGKTEELADQAYCAGLVPLIEKVLDIAKTGENIESVKKQFYALKTLKIAPSSDWKDPIKHLQSLVPNPPGDSQDDFQCDPDLILKEIALREDWDAYIAEGRDSLKAFNKALSRAIASDKKNKENQSWKSNAEDNETAAERVRREYLERYFSVRHVLDDPPRLMLRASAWYSVGYENEKSAFSWLGLRWLNHIKALRSGILPITVGTIQKPLIPVHREETEDGTSYYAPATSVVEDANNDSDVTMHTASDDEGDEDDESFYSLSDNDDDIVSDIEEDLTPQVCRSPSPLSTESSRSSTAGSFETCDTWPTASYYETAEDTDVEEELPSIPRSRPSGGRTLPVTRQWSEETLVNDVDVVGPVDKVRLPPSPISRPGPPRRGIRSSFGPRLDDAEPAPPRPVSPHLSSPPPTPPPSSRRAEKSRVTDAGPSSSSSRRRTHRTSRPTIDTSDPISSIPPTPVSPRPNPRQTTPHPEKPREPVTSNYPQCSRTPGGRHTWKINANAFQRTYACSNCTIKVKEKALKGLPSDGRRWEAFTVTG</sequence>
<dbReference type="Pfam" id="PF05183">
    <property type="entry name" value="RdRP"/>
    <property type="match status" value="1"/>
</dbReference>
<evidence type="ECO:0000259" key="3">
    <source>
        <dbReference type="Pfam" id="PF05183"/>
    </source>
</evidence>
<dbReference type="InterPro" id="IPR007855">
    <property type="entry name" value="RDRP"/>
</dbReference>
<evidence type="ECO:0000256" key="2">
    <source>
        <dbReference type="SAM" id="MobiDB-lite"/>
    </source>
</evidence>
<feature type="compositionally biased region" description="Low complexity" evidence="2">
    <location>
        <begin position="981"/>
        <end position="991"/>
    </location>
</feature>
<feature type="compositionally biased region" description="Low complexity" evidence="2">
    <location>
        <begin position="823"/>
        <end position="837"/>
    </location>
</feature>
<feature type="region of interest" description="Disordered" evidence="2">
    <location>
        <begin position="771"/>
        <end position="884"/>
    </location>
</feature>